<feature type="non-terminal residue" evidence="4">
    <location>
        <position position="1"/>
    </location>
</feature>
<dbReference type="AlphaFoldDB" id="A0A146K4L7"/>
<dbReference type="Gene3D" id="3.40.50.11410">
    <property type="match status" value="1"/>
</dbReference>
<sequence length="443" mass="49636">LRMNIAVAGRMNAGKSTFTNALTQNATSIVDSTPGTTADAKITLMEVHGLGPCKIFDTAGMDELGVLGAKKRQKSVKILHQSDIICLIKRPTLSKQIDYLDSLADGYAKWLQKYEKQSFSSLQESVLFNCQTEAMILQQAKLKKKRVLEVINDESLQEQILKISKNKIQCNLQLVDAHDLAKIIKEASNFKNLAEKQILPTKFLANKKPNDSVLLIIPLDLQSPKLRLLKPQSQAIEALLSTKQTVICFQLDLQKARSGQIEEFMALEDVVKRNNVKLVITDSQAMDVAGKLEGVNLTTFSVMQMHLLLGKELFEYTNASLMKLEKMKSKDNIKILISEACQHDRITENCEDIGTKQIPQLLKKIFPKNNLDIEYSFGKDDAKMDNNYDLVIHCGGCMISAQQMKSRVGGFKEKGIPVVSYGGFLSFTRSGEKGFRRVTEIWE</sequence>
<name>A0A146K4L7_9EUKA</name>
<dbReference type="GO" id="GO:0002098">
    <property type="term" value="P:tRNA wobble uridine modification"/>
    <property type="evidence" value="ECO:0007669"/>
    <property type="project" value="TreeGrafter"/>
</dbReference>
<dbReference type="PANTHER" id="PTHR42714">
    <property type="entry name" value="TRNA MODIFICATION GTPASE GTPBP3"/>
    <property type="match status" value="1"/>
</dbReference>
<feature type="domain" description="Hydrogen maturase F dimerization" evidence="2">
    <location>
        <begin position="208"/>
        <end position="303"/>
    </location>
</feature>
<dbReference type="InterPro" id="IPR040644">
    <property type="entry name" value="HydF_tetramer"/>
</dbReference>
<dbReference type="Pfam" id="PF01926">
    <property type="entry name" value="MMR_HSR1"/>
    <property type="match status" value="1"/>
</dbReference>
<protein>
    <submittedName>
        <fullName evidence="4">[FeFe]-hydrogenase assembly protein HydF</fullName>
    </submittedName>
</protein>
<dbReference type="InterPro" id="IPR005225">
    <property type="entry name" value="Small_GTP-bd"/>
</dbReference>
<dbReference type="InterPro" id="IPR027417">
    <property type="entry name" value="P-loop_NTPase"/>
</dbReference>
<dbReference type="SUPFAM" id="SSF52540">
    <property type="entry name" value="P-loop containing nucleoside triphosphate hydrolases"/>
    <property type="match status" value="1"/>
</dbReference>
<dbReference type="PANTHER" id="PTHR42714:SF6">
    <property type="entry name" value="TRANSLATION INITIATION FACTOR IF-2"/>
    <property type="match status" value="1"/>
</dbReference>
<dbReference type="Pfam" id="PF18133">
    <property type="entry name" value="HydF_tetramer"/>
    <property type="match status" value="1"/>
</dbReference>
<evidence type="ECO:0000259" key="3">
    <source>
        <dbReference type="Pfam" id="PF18133"/>
    </source>
</evidence>
<dbReference type="GO" id="GO:0005525">
    <property type="term" value="F:GTP binding"/>
    <property type="evidence" value="ECO:0007669"/>
    <property type="project" value="InterPro"/>
</dbReference>
<dbReference type="InterPro" id="IPR041606">
    <property type="entry name" value="HydF_dimer"/>
</dbReference>
<gene>
    <name evidence="4" type="ORF">TPC1_16732</name>
</gene>
<dbReference type="NCBIfam" id="TIGR00231">
    <property type="entry name" value="small_GTP"/>
    <property type="match status" value="1"/>
</dbReference>
<organism evidence="4">
    <name type="scientific">Trepomonas sp. PC1</name>
    <dbReference type="NCBI Taxonomy" id="1076344"/>
    <lineage>
        <taxon>Eukaryota</taxon>
        <taxon>Metamonada</taxon>
        <taxon>Diplomonadida</taxon>
        <taxon>Hexamitidae</taxon>
        <taxon>Hexamitinae</taxon>
        <taxon>Trepomonas</taxon>
    </lineage>
</organism>
<feature type="domain" description="G" evidence="1">
    <location>
        <begin position="5"/>
        <end position="96"/>
    </location>
</feature>
<feature type="domain" description="Hydrogen maturase F tetramerization" evidence="3">
    <location>
        <begin position="320"/>
        <end position="428"/>
    </location>
</feature>
<dbReference type="InterPro" id="IPR006073">
    <property type="entry name" value="GTP-bd"/>
</dbReference>
<dbReference type="Pfam" id="PF18128">
    <property type="entry name" value="HydF_dimer"/>
    <property type="match status" value="1"/>
</dbReference>
<evidence type="ECO:0000313" key="4">
    <source>
        <dbReference type="EMBL" id="JAP91607.1"/>
    </source>
</evidence>
<reference evidence="4" key="1">
    <citation type="submission" date="2015-07" db="EMBL/GenBank/DDBJ databases">
        <title>Adaptation to a free-living lifestyle via gene acquisitions in the diplomonad Trepomonas sp. PC1.</title>
        <authorList>
            <person name="Xu F."/>
            <person name="Jerlstrom-Hultqvist J."/>
            <person name="Kolisko M."/>
            <person name="Simpson A.G.B."/>
            <person name="Roger A.J."/>
            <person name="Svard S.G."/>
            <person name="Andersson J.O."/>
        </authorList>
    </citation>
    <scope>NUCLEOTIDE SEQUENCE</scope>
    <source>
        <strain evidence="4">PC1</strain>
    </source>
</reference>
<dbReference type="EMBL" id="GDID01004999">
    <property type="protein sequence ID" value="JAP91607.1"/>
    <property type="molecule type" value="Transcribed_RNA"/>
</dbReference>
<dbReference type="GO" id="GO:0005737">
    <property type="term" value="C:cytoplasm"/>
    <property type="evidence" value="ECO:0007669"/>
    <property type="project" value="TreeGrafter"/>
</dbReference>
<dbReference type="GO" id="GO:0030488">
    <property type="term" value="P:tRNA methylation"/>
    <property type="evidence" value="ECO:0007669"/>
    <property type="project" value="TreeGrafter"/>
</dbReference>
<evidence type="ECO:0000259" key="1">
    <source>
        <dbReference type="Pfam" id="PF01926"/>
    </source>
</evidence>
<evidence type="ECO:0000259" key="2">
    <source>
        <dbReference type="Pfam" id="PF18128"/>
    </source>
</evidence>
<dbReference type="Gene3D" id="3.40.50.11420">
    <property type="match status" value="1"/>
</dbReference>
<accession>A0A146K4L7</accession>
<dbReference type="Gene3D" id="3.40.50.300">
    <property type="entry name" value="P-loop containing nucleotide triphosphate hydrolases"/>
    <property type="match status" value="1"/>
</dbReference>
<proteinExistence type="predicted"/>